<dbReference type="RefSeq" id="WP_228416741.1">
    <property type="nucleotide sequence ID" value="NZ_CP081135.1"/>
</dbReference>
<reference evidence="3 4" key="1">
    <citation type="journal article" date="2023" name="Int. J. Syst. Evol. Microbiol.">
        <title>Terrisporobacter hibernicus sp. nov., isolated from bovine faeces in Northern Ireland.</title>
        <authorList>
            <person name="Mitchell M."/>
            <person name="Nguyen S.V."/>
            <person name="Connor M."/>
            <person name="Fairley D.J."/>
            <person name="Donoghue O."/>
            <person name="Marshall H."/>
            <person name="Koolman L."/>
            <person name="McMullan G."/>
            <person name="Schaffer K.E."/>
            <person name="McGrath J.W."/>
            <person name="Fanning S."/>
        </authorList>
    </citation>
    <scope>NUCLEOTIDE SEQUENCE [LARGE SCALE GENOMIC DNA]</scope>
    <source>
        <strain evidence="3 4">MCA3</strain>
    </source>
</reference>
<evidence type="ECO:0008006" key="5">
    <source>
        <dbReference type="Google" id="ProtNLM"/>
    </source>
</evidence>
<feature type="region of interest" description="Disordered" evidence="1">
    <location>
        <begin position="172"/>
        <end position="193"/>
    </location>
</feature>
<evidence type="ECO:0000256" key="1">
    <source>
        <dbReference type="SAM" id="MobiDB-lite"/>
    </source>
</evidence>
<name>A0AAX2ZIX7_9FIRM</name>
<keyword evidence="2" id="KW-0732">Signal</keyword>
<gene>
    <name evidence="3" type="ORF">JW646_04465</name>
</gene>
<feature type="chain" id="PRO_5044027668" description="Gram-positive cocci surface proteins LPxTG domain-containing protein" evidence="2">
    <location>
        <begin position="25"/>
        <end position="226"/>
    </location>
</feature>
<accession>A0AAX2ZIX7</accession>
<dbReference type="KEGG" id="tem:JW646_04465"/>
<evidence type="ECO:0000313" key="3">
    <source>
        <dbReference type="EMBL" id="UEL48715.1"/>
    </source>
</evidence>
<keyword evidence="4" id="KW-1185">Reference proteome</keyword>
<sequence>MNKRLKIGLISSLLIVLPFNSCFAQKQNVDIEPTFTNEDGLWYPGRVESKDFNLINNREENITVDKLYMKFKSCKDLRTNNTLNIFNKKYREFVKNSTVKLTYKDQVLLEEKLENLTLEKGIALNKEIKIEAGKKALLNMTIDMDEEMSNDAQNIESIFKIAVSYKADGGSRISNPDEESGKDKNNNGNLPQTGSLINGESLLALGSIVVGAGIILNLKKGGKHNE</sequence>
<dbReference type="EMBL" id="CP081135">
    <property type="protein sequence ID" value="UEL48715.1"/>
    <property type="molecule type" value="Genomic_DNA"/>
</dbReference>
<evidence type="ECO:0000313" key="4">
    <source>
        <dbReference type="Proteomes" id="UP001198983"/>
    </source>
</evidence>
<protein>
    <recommendedName>
        <fullName evidence="5">Gram-positive cocci surface proteins LPxTG domain-containing protein</fullName>
    </recommendedName>
</protein>
<proteinExistence type="predicted"/>
<feature type="signal peptide" evidence="2">
    <location>
        <begin position="1"/>
        <end position="24"/>
    </location>
</feature>
<evidence type="ECO:0000256" key="2">
    <source>
        <dbReference type="SAM" id="SignalP"/>
    </source>
</evidence>
<dbReference type="AlphaFoldDB" id="A0AAX2ZIX7"/>
<dbReference type="Proteomes" id="UP001198983">
    <property type="component" value="Chromosome"/>
</dbReference>
<organism evidence="3 4">
    <name type="scientific">Terrisporobacter hibernicus</name>
    <dbReference type="NCBI Taxonomy" id="2813371"/>
    <lineage>
        <taxon>Bacteria</taxon>
        <taxon>Bacillati</taxon>
        <taxon>Bacillota</taxon>
        <taxon>Clostridia</taxon>
        <taxon>Peptostreptococcales</taxon>
        <taxon>Peptostreptococcaceae</taxon>
        <taxon>Terrisporobacter</taxon>
    </lineage>
</organism>